<keyword evidence="1" id="KW-0812">Transmembrane</keyword>
<evidence type="ECO:0000313" key="2">
    <source>
        <dbReference type="EMBL" id="PKU84894.1"/>
    </source>
</evidence>
<keyword evidence="3" id="KW-1185">Reference proteome</keyword>
<dbReference type="InterPro" id="IPR012870">
    <property type="entry name" value="DUF1666"/>
</dbReference>
<proteinExistence type="predicted"/>
<sequence>MHNTTLSFPLTSPPSTPFLHPPSHGNHPALMFLFPSFSYLSLFFLVLHLLSFLLTKLFSFLHHRAISKRDEKFCIPLHENKFVSSTATVSDELYRKQDIIADIILGGDALLFLYGRSCEKDTILVDQETDSKDQILLGEDDAFVHESEYGSPLQNISLDDPARNYSAIAETNQPGSSDCLVSTVNNDFQNEENLNEEKYYIVEKKKNSEVKKEEINEDEKLLAAENSSFKLEQVHRERETIGGSLTGESTSKSSIEWRSSTIFRDSETEYPFSSSSRRSSSNWEFYTLFKKYDEEMFFFDRISAQKLAETESFRLINGQPRSISKRIAGKLMAKSRSNSMRMRDPYQDLESAYVAQVCLAWEALNWNYNIFRRSKENKLDMDGSVCQARIAQRFQQFQVLLQRFIENEPYEYGSRPEIFARMRLSSPKLLQVPEFFGSEGDEENQDMDCKISSAEFLSILEEAIQTFLNFLKADKKTPCERFKAFMKRKQSTVDLTYLRLLKKINKKKKARLEELGRRRKYSKKRRPKEEEEMETFMAIIDMKVVSRVSGGLCVEKSTETTIQRTGSSMPASLGALEITGAYSGVLSTGKFRRHFCAGNKP</sequence>
<accession>A0A2I0XAI0</accession>
<dbReference type="EMBL" id="KZ502022">
    <property type="protein sequence ID" value="PKU84894.1"/>
    <property type="molecule type" value="Genomic_DNA"/>
</dbReference>
<keyword evidence="1" id="KW-1133">Transmembrane helix</keyword>
<dbReference type="PANTHER" id="PTHR46702:SF2">
    <property type="entry name" value="DNA LIGASE (DUF1666)"/>
    <property type="match status" value="1"/>
</dbReference>
<organism evidence="2 3">
    <name type="scientific">Dendrobium catenatum</name>
    <dbReference type="NCBI Taxonomy" id="906689"/>
    <lineage>
        <taxon>Eukaryota</taxon>
        <taxon>Viridiplantae</taxon>
        <taxon>Streptophyta</taxon>
        <taxon>Embryophyta</taxon>
        <taxon>Tracheophyta</taxon>
        <taxon>Spermatophyta</taxon>
        <taxon>Magnoliopsida</taxon>
        <taxon>Liliopsida</taxon>
        <taxon>Asparagales</taxon>
        <taxon>Orchidaceae</taxon>
        <taxon>Epidendroideae</taxon>
        <taxon>Malaxideae</taxon>
        <taxon>Dendrobiinae</taxon>
        <taxon>Dendrobium</taxon>
    </lineage>
</organism>
<reference evidence="2 3" key="2">
    <citation type="journal article" date="2017" name="Nature">
        <title>The Apostasia genome and the evolution of orchids.</title>
        <authorList>
            <person name="Zhang G.Q."/>
            <person name="Liu K.W."/>
            <person name="Li Z."/>
            <person name="Lohaus R."/>
            <person name="Hsiao Y.Y."/>
            <person name="Niu S.C."/>
            <person name="Wang J.Y."/>
            <person name="Lin Y.C."/>
            <person name="Xu Q."/>
            <person name="Chen L.J."/>
            <person name="Yoshida K."/>
            <person name="Fujiwara S."/>
            <person name="Wang Z.W."/>
            <person name="Zhang Y.Q."/>
            <person name="Mitsuda N."/>
            <person name="Wang M."/>
            <person name="Liu G.H."/>
            <person name="Pecoraro L."/>
            <person name="Huang H.X."/>
            <person name="Xiao X.J."/>
            <person name="Lin M."/>
            <person name="Wu X.Y."/>
            <person name="Wu W.L."/>
            <person name="Chen Y.Y."/>
            <person name="Chang S.B."/>
            <person name="Sakamoto S."/>
            <person name="Ohme-Takagi M."/>
            <person name="Yagi M."/>
            <person name="Zeng S.J."/>
            <person name="Shen C.Y."/>
            <person name="Yeh C.M."/>
            <person name="Luo Y.B."/>
            <person name="Tsai W.C."/>
            <person name="Van de Peer Y."/>
            <person name="Liu Z.J."/>
        </authorList>
    </citation>
    <scope>NUCLEOTIDE SEQUENCE [LARGE SCALE GENOMIC DNA]</scope>
    <source>
        <tissue evidence="2">The whole plant</tissue>
    </source>
</reference>
<dbReference type="Pfam" id="PF07891">
    <property type="entry name" value="DUF1666"/>
    <property type="match status" value="1"/>
</dbReference>
<keyword evidence="1" id="KW-0472">Membrane</keyword>
<feature type="transmembrane region" description="Helical" evidence="1">
    <location>
        <begin position="29"/>
        <end position="54"/>
    </location>
</feature>
<dbReference type="AlphaFoldDB" id="A0A2I0XAI0"/>
<gene>
    <name evidence="2" type="ORF">MA16_Dca023397</name>
</gene>
<dbReference type="PANTHER" id="PTHR46702">
    <property type="entry name" value="DNA LIGASE (DUF1666)-RELATED"/>
    <property type="match status" value="1"/>
</dbReference>
<reference evidence="2 3" key="1">
    <citation type="journal article" date="2016" name="Sci. Rep.">
        <title>The Dendrobium catenatum Lindl. genome sequence provides insights into polysaccharide synthase, floral development and adaptive evolution.</title>
        <authorList>
            <person name="Zhang G.Q."/>
            <person name="Xu Q."/>
            <person name="Bian C."/>
            <person name="Tsai W.C."/>
            <person name="Yeh C.M."/>
            <person name="Liu K.W."/>
            <person name="Yoshida K."/>
            <person name="Zhang L.S."/>
            <person name="Chang S.B."/>
            <person name="Chen F."/>
            <person name="Shi Y."/>
            <person name="Su Y.Y."/>
            <person name="Zhang Y.Q."/>
            <person name="Chen L.J."/>
            <person name="Yin Y."/>
            <person name="Lin M."/>
            <person name="Huang H."/>
            <person name="Deng H."/>
            <person name="Wang Z.W."/>
            <person name="Zhu S.L."/>
            <person name="Zhao X."/>
            <person name="Deng C."/>
            <person name="Niu S.C."/>
            <person name="Huang J."/>
            <person name="Wang M."/>
            <person name="Liu G.H."/>
            <person name="Yang H.J."/>
            <person name="Xiao X.J."/>
            <person name="Hsiao Y.Y."/>
            <person name="Wu W.L."/>
            <person name="Chen Y.Y."/>
            <person name="Mitsuda N."/>
            <person name="Ohme-Takagi M."/>
            <person name="Luo Y.B."/>
            <person name="Van de Peer Y."/>
            <person name="Liu Z.J."/>
        </authorList>
    </citation>
    <scope>NUCLEOTIDE SEQUENCE [LARGE SCALE GENOMIC DNA]</scope>
    <source>
        <tissue evidence="2">The whole plant</tissue>
    </source>
</reference>
<protein>
    <submittedName>
        <fullName evidence="2">Uncharacterized protein</fullName>
    </submittedName>
</protein>
<dbReference type="Proteomes" id="UP000233837">
    <property type="component" value="Unassembled WGS sequence"/>
</dbReference>
<evidence type="ECO:0000313" key="3">
    <source>
        <dbReference type="Proteomes" id="UP000233837"/>
    </source>
</evidence>
<name>A0A2I0XAI0_9ASPA</name>
<evidence type="ECO:0000256" key="1">
    <source>
        <dbReference type="SAM" id="Phobius"/>
    </source>
</evidence>